<organism evidence="1 2">
    <name type="scientific">Pangasius djambal</name>
    <dbReference type="NCBI Taxonomy" id="1691987"/>
    <lineage>
        <taxon>Eukaryota</taxon>
        <taxon>Metazoa</taxon>
        <taxon>Chordata</taxon>
        <taxon>Craniata</taxon>
        <taxon>Vertebrata</taxon>
        <taxon>Euteleostomi</taxon>
        <taxon>Actinopterygii</taxon>
        <taxon>Neopterygii</taxon>
        <taxon>Teleostei</taxon>
        <taxon>Ostariophysi</taxon>
        <taxon>Siluriformes</taxon>
        <taxon>Pangasiidae</taxon>
        <taxon>Pangasius</taxon>
    </lineage>
</organism>
<sequence>MKPQVIIFIYLGGPILHFVKCYSNGNFDRIPDICQTMAVQHGSNQPQDTEPPFKVDPDNITVGPLDVGISIVGRCP</sequence>
<evidence type="ECO:0000313" key="1">
    <source>
        <dbReference type="EMBL" id="MCJ8734881.1"/>
    </source>
</evidence>
<proteinExistence type="predicted"/>
<dbReference type="EMBL" id="CM040982">
    <property type="protein sequence ID" value="MCJ8734881.1"/>
    <property type="molecule type" value="Genomic_DNA"/>
</dbReference>
<gene>
    <name evidence="1" type="ORF">PDJAM_G00240580</name>
</gene>
<feature type="non-terminal residue" evidence="1">
    <location>
        <position position="76"/>
    </location>
</feature>
<accession>A0ACC5YIV3</accession>
<evidence type="ECO:0000313" key="2">
    <source>
        <dbReference type="Proteomes" id="UP000830395"/>
    </source>
</evidence>
<reference evidence="1" key="1">
    <citation type="submission" date="2020-02" db="EMBL/GenBank/DDBJ databases">
        <title>Genome sequencing of the panga catfish, Pangasius djambal.</title>
        <authorList>
            <person name="Wen M."/>
            <person name="Zahm M."/>
            <person name="Roques C."/>
            <person name="Cabau C."/>
            <person name="Klopp C."/>
            <person name="Donnadieu C."/>
            <person name="Jouanno E."/>
            <person name="Avarre J.-C."/>
            <person name="Campet M."/>
            <person name="Ha T."/>
            <person name="Dugue R."/>
            <person name="Lampietro C."/>
            <person name="Louis A."/>
            <person name="Herpin A."/>
            <person name="Echchiki A."/>
            <person name="Berthelot C."/>
            <person name="Parey E."/>
            <person name="Roest-Crollius H."/>
            <person name="Braasch I."/>
            <person name="Postlethwait J.H."/>
            <person name="Bobe J."/>
            <person name="Montfort J."/>
            <person name="Bouchez O."/>
            <person name="Begum T."/>
            <person name="Schartl M."/>
            <person name="Gustiano R."/>
            <person name="Guiguen Y."/>
        </authorList>
    </citation>
    <scope>NUCLEOTIDE SEQUENCE</scope>
    <source>
        <strain evidence="1">Pdj_M5554</strain>
    </source>
</reference>
<name>A0ACC5YIV3_9TELE</name>
<keyword evidence="2" id="KW-1185">Reference proteome</keyword>
<dbReference type="Proteomes" id="UP000830395">
    <property type="component" value="Chromosome 8"/>
</dbReference>
<comment type="caution">
    <text evidence="1">The sequence shown here is derived from an EMBL/GenBank/DDBJ whole genome shotgun (WGS) entry which is preliminary data.</text>
</comment>
<protein>
    <submittedName>
        <fullName evidence="1">Uncharacterized protein</fullName>
    </submittedName>
</protein>